<dbReference type="EMBL" id="WXFA01000068">
    <property type="protein sequence ID" value="MBM3096066.1"/>
    <property type="molecule type" value="Genomic_DNA"/>
</dbReference>
<organism evidence="2 3">
    <name type="scientific">Ensifer canadensis</name>
    <dbReference type="NCBI Taxonomy" id="555315"/>
    <lineage>
        <taxon>Bacteria</taxon>
        <taxon>Pseudomonadati</taxon>
        <taxon>Pseudomonadota</taxon>
        <taxon>Alphaproteobacteria</taxon>
        <taxon>Hyphomicrobiales</taxon>
        <taxon>Rhizobiaceae</taxon>
        <taxon>Sinorhizobium/Ensifer group</taxon>
        <taxon>Ensifer</taxon>
    </lineage>
</organism>
<dbReference type="InterPro" id="IPR007560">
    <property type="entry name" value="Restrct_endonuc_IV_Mrr"/>
</dbReference>
<dbReference type="InterPro" id="IPR011856">
    <property type="entry name" value="tRNA_endonuc-like_dom_sf"/>
</dbReference>
<accession>A0AAW4FX68</accession>
<feature type="domain" description="Restriction endonuclease type IV Mrr" evidence="1">
    <location>
        <begin position="32"/>
        <end position="131"/>
    </location>
</feature>
<dbReference type="InterPro" id="IPR011335">
    <property type="entry name" value="Restrct_endonuc-II-like"/>
</dbReference>
<evidence type="ECO:0000313" key="3">
    <source>
        <dbReference type="Proteomes" id="UP000744980"/>
    </source>
</evidence>
<dbReference type="InterPro" id="IPR052906">
    <property type="entry name" value="Type_IV_Methyl-Rstrct_Enzyme"/>
</dbReference>
<name>A0AAW4FX68_9HYPH</name>
<feature type="domain" description="Restriction endonuclease type IV Mrr" evidence="1">
    <location>
        <begin position="181"/>
        <end position="297"/>
    </location>
</feature>
<dbReference type="Proteomes" id="UP000744980">
    <property type="component" value="Unassembled WGS sequence"/>
</dbReference>
<protein>
    <recommendedName>
        <fullName evidence="1">Restriction endonuclease type IV Mrr domain-containing protein</fullName>
    </recommendedName>
</protein>
<gene>
    <name evidence="2" type="ORF">GFB56_35950</name>
</gene>
<evidence type="ECO:0000313" key="2">
    <source>
        <dbReference type="EMBL" id="MBM3096066.1"/>
    </source>
</evidence>
<evidence type="ECO:0000259" key="1">
    <source>
        <dbReference type="Pfam" id="PF04471"/>
    </source>
</evidence>
<dbReference type="SUPFAM" id="SSF52980">
    <property type="entry name" value="Restriction endonuclease-like"/>
    <property type="match status" value="1"/>
</dbReference>
<dbReference type="AlphaFoldDB" id="A0AAW4FX68"/>
<keyword evidence="3" id="KW-1185">Reference proteome</keyword>
<dbReference type="Pfam" id="PF04471">
    <property type="entry name" value="Mrr_cat"/>
    <property type="match status" value="2"/>
</dbReference>
<dbReference type="GO" id="GO:0015666">
    <property type="term" value="F:restriction endodeoxyribonuclease activity"/>
    <property type="evidence" value="ECO:0007669"/>
    <property type="project" value="TreeGrafter"/>
</dbReference>
<dbReference type="PANTHER" id="PTHR30015:SF7">
    <property type="entry name" value="TYPE IV METHYL-DIRECTED RESTRICTION ENZYME ECOKMRR"/>
    <property type="match status" value="1"/>
</dbReference>
<reference evidence="2 3" key="1">
    <citation type="submission" date="2020-01" db="EMBL/GenBank/DDBJ databases">
        <title>Draft genome assembly of Ensifer adhaerens T173.</title>
        <authorList>
            <person name="Craig J.E."/>
            <person name="Stinchcombe J.R."/>
        </authorList>
    </citation>
    <scope>NUCLEOTIDE SEQUENCE [LARGE SCALE GENOMIC DNA]</scope>
    <source>
        <strain evidence="2 3">T173</strain>
    </source>
</reference>
<proteinExistence type="predicted"/>
<dbReference type="PANTHER" id="PTHR30015">
    <property type="entry name" value="MRR RESTRICTION SYSTEM PROTEIN"/>
    <property type="match status" value="1"/>
</dbReference>
<sequence>MERQEDDIDFLIKRFVHPLSSDDPRAIGMAREQALFQLFAKCGFKVRDLTRERTVPLDGAFEADFEGKKISFALEVKGVARREVIRKALQRTEELRKEAGLDRALVVFSDELPPEATRYAQEIGLGTVDALGVSELRSWLWKNVPWEDRPKGDIDGPTCAVIIDNAMKAIALRLSRAPDEINKITWLDLERVLREVFDGMGFDTTLTRSTKDGGFDLSLEIDHGGEMHRYLVEVKHWLSNKPGSQELAKLVHVTAREQARKGILLSSSGFTSTVYEGITEAERKTVGLGAGSKIIALCHSYYRLSSPLWAPAKSNIDLLLADLQ</sequence>
<dbReference type="GO" id="GO:0003677">
    <property type="term" value="F:DNA binding"/>
    <property type="evidence" value="ECO:0007669"/>
    <property type="project" value="InterPro"/>
</dbReference>
<dbReference type="GO" id="GO:0009307">
    <property type="term" value="P:DNA restriction-modification system"/>
    <property type="evidence" value="ECO:0007669"/>
    <property type="project" value="InterPro"/>
</dbReference>
<comment type="caution">
    <text evidence="2">The sequence shown here is derived from an EMBL/GenBank/DDBJ whole genome shotgun (WGS) entry which is preliminary data.</text>
</comment>
<dbReference type="Gene3D" id="3.40.1350.10">
    <property type="match status" value="1"/>
</dbReference>
<dbReference type="RefSeq" id="WP_203530061.1">
    <property type="nucleotide sequence ID" value="NZ_CP083370.1"/>
</dbReference>